<dbReference type="AlphaFoldDB" id="A0A9P1DMU1"/>
<dbReference type="PROSITE" id="PS50146">
    <property type="entry name" value="DAGK"/>
    <property type="match status" value="1"/>
</dbReference>
<name>A0A9P1DMU1_9DINO</name>
<feature type="signal peptide" evidence="8">
    <location>
        <begin position="1"/>
        <end position="15"/>
    </location>
</feature>
<evidence type="ECO:0000313" key="13">
    <source>
        <dbReference type="Proteomes" id="UP001152797"/>
    </source>
</evidence>
<dbReference type="GO" id="GO:0004143">
    <property type="term" value="F:ATP-dependent diacylglycerol kinase activity"/>
    <property type="evidence" value="ECO:0007669"/>
    <property type="project" value="UniProtKB-EC"/>
</dbReference>
<dbReference type="GO" id="GO:0007200">
    <property type="term" value="P:phospholipase C-activating G protein-coupled receptor signaling pathway"/>
    <property type="evidence" value="ECO:0007669"/>
    <property type="project" value="InterPro"/>
</dbReference>
<accession>A0A9P1DMU1</accession>
<gene>
    <name evidence="10" type="ORF">C1SCF055_LOCUS37336</name>
</gene>
<dbReference type="OrthoDB" id="242257at2759"/>
<dbReference type="InterPro" id="IPR017438">
    <property type="entry name" value="ATP-NAD_kinase_N"/>
</dbReference>
<dbReference type="EMBL" id="CAMXCT030005401">
    <property type="protein sequence ID" value="CAL4799569.1"/>
    <property type="molecule type" value="Genomic_DNA"/>
</dbReference>
<dbReference type="GO" id="GO:0005524">
    <property type="term" value="F:ATP binding"/>
    <property type="evidence" value="ECO:0007669"/>
    <property type="project" value="UniProtKB-KW"/>
</dbReference>
<dbReference type="InterPro" id="IPR037607">
    <property type="entry name" value="DGK"/>
</dbReference>
<dbReference type="SMART" id="SM00046">
    <property type="entry name" value="DAGKc"/>
    <property type="match status" value="1"/>
</dbReference>
<feature type="compositionally biased region" description="Basic and acidic residues" evidence="7">
    <location>
        <begin position="651"/>
        <end position="664"/>
    </location>
</feature>
<evidence type="ECO:0000313" key="11">
    <source>
        <dbReference type="EMBL" id="CAL1165632.1"/>
    </source>
</evidence>
<dbReference type="EC" id="2.7.1.107" evidence="2"/>
<protein>
    <recommendedName>
        <fullName evidence="2">diacylglycerol kinase (ATP)</fullName>
        <ecNumber evidence="2">2.7.1.107</ecNumber>
    </recommendedName>
</protein>
<evidence type="ECO:0000313" key="12">
    <source>
        <dbReference type="EMBL" id="CAL4799569.1"/>
    </source>
</evidence>
<evidence type="ECO:0000256" key="4">
    <source>
        <dbReference type="ARBA" id="ARBA00022741"/>
    </source>
</evidence>
<comment type="caution">
    <text evidence="10">The sequence shown here is derived from an EMBL/GenBank/DDBJ whole genome shotgun (WGS) entry which is preliminary data.</text>
</comment>
<dbReference type="EMBL" id="CAMXCT020005401">
    <property type="protein sequence ID" value="CAL1165632.1"/>
    <property type="molecule type" value="Genomic_DNA"/>
</dbReference>
<keyword evidence="13" id="KW-1185">Reference proteome</keyword>
<keyword evidence="3" id="KW-0808">Transferase</keyword>
<feature type="region of interest" description="Disordered" evidence="7">
    <location>
        <begin position="642"/>
        <end position="672"/>
    </location>
</feature>
<dbReference type="Gene3D" id="2.60.200.40">
    <property type="match status" value="1"/>
</dbReference>
<dbReference type="Gene3D" id="3.40.50.10330">
    <property type="entry name" value="Probable inorganic polyphosphate/atp-NAD kinase, domain 1"/>
    <property type="match status" value="1"/>
</dbReference>
<dbReference type="InterPro" id="IPR016064">
    <property type="entry name" value="NAD/diacylglycerol_kinase_sf"/>
</dbReference>
<keyword evidence="8" id="KW-0732">Signal</keyword>
<evidence type="ECO:0000313" key="10">
    <source>
        <dbReference type="EMBL" id="CAI4012257.1"/>
    </source>
</evidence>
<keyword evidence="6" id="KW-0067">ATP-binding</keyword>
<dbReference type="SUPFAM" id="SSF111331">
    <property type="entry name" value="NAD kinase/diacylglycerol kinase-like"/>
    <property type="match status" value="1"/>
</dbReference>
<evidence type="ECO:0000256" key="3">
    <source>
        <dbReference type="ARBA" id="ARBA00022679"/>
    </source>
</evidence>
<evidence type="ECO:0000256" key="7">
    <source>
        <dbReference type="SAM" id="MobiDB-lite"/>
    </source>
</evidence>
<dbReference type="PANTHER" id="PTHR11255">
    <property type="entry name" value="DIACYLGLYCEROL KINASE"/>
    <property type="match status" value="1"/>
</dbReference>
<feature type="domain" description="DAGKc" evidence="9">
    <location>
        <begin position="278"/>
        <end position="420"/>
    </location>
</feature>
<reference evidence="10" key="1">
    <citation type="submission" date="2022-10" db="EMBL/GenBank/DDBJ databases">
        <authorList>
            <person name="Chen Y."/>
            <person name="Dougan E. K."/>
            <person name="Chan C."/>
            <person name="Rhodes N."/>
            <person name="Thang M."/>
        </authorList>
    </citation>
    <scope>NUCLEOTIDE SEQUENCE</scope>
</reference>
<evidence type="ECO:0000259" key="9">
    <source>
        <dbReference type="PROSITE" id="PS50146"/>
    </source>
</evidence>
<proteinExistence type="inferred from homology"/>
<evidence type="ECO:0000256" key="6">
    <source>
        <dbReference type="ARBA" id="ARBA00022840"/>
    </source>
</evidence>
<dbReference type="Pfam" id="PF00609">
    <property type="entry name" value="DAGK_acc"/>
    <property type="match status" value="1"/>
</dbReference>
<comment type="similarity">
    <text evidence="1">Belongs to the eukaryotic diacylglycerol kinase family.</text>
</comment>
<dbReference type="EMBL" id="CAMXCT010005401">
    <property type="protein sequence ID" value="CAI4012257.1"/>
    <property type="molecule type" value="Genomic_DNA"/>
</dbReference>
<evidence type="ECO:0000256" key="1">
    <source>
        <dbReference type="ARBA" id="ARBA00009280"/>
    </source>
</evidence>
<keyword evidence="4" id="KW-0547">Nucleotide-binding</keyword>
<keyword evidence="5 12" id="KW-0418">Kinase</keyword>
<dbReference type="InterPro" id="IPR000756">
    <property type="entry name" value="Diacylglycerol_kin_accessory"/>
</dbReference>
<evidence type="ECO:0000256" key="5">
    <source>
        <dbReference type="ARBA" id="ARBA00022777"/>
    </source>
</evidence>
<reference evidence="11" key="2">
    <citation type="submission" date="2024-04" db="EMBL/GenBank/DDBJ databases">
        <authorList>
            <person name="Chen Y."/>
            <person name="Shah S."/>
            <person name="Dougan E. K."/>
            <person name="Thang M."/>
            <person name="Chan C."/>
        </authorList>
    </citation>
    <scope>NUCLEOTIDE SEQUENCE [LARGE SCALE GENOMIC DNA]</scope>
</reference>
<feature type="chain" id="PRO_5043271671" description="diacylglycerol kinase (ATP)" evidence="8">
    <location>
        <begin position="16"/>
        <end position="698"/>
    </location>
</feature>
<dbReference type="InterPro" id="IPR001206">
    <property type="entry name" value="Diacylglycerol_kinase_cat_dom"/>
</dbReference>
<dbReference type="GO" id="GO:0016020">
    <property type="term" value="C:membrane"/>
    <property type="evidence" value="ECO:0007669"/>
    <property type="project" value="TreeGrafter"/>
</dbReference>
<dbReference type="Proteomes" id="UP001152797">
    <property type="component" value="Unassembled WGS sequence"/>
</dbReference>
<dbReference type="Pfam" id="PF00781">
    <property type="entry name" value="DAGK_cat"/>
    <property type="match status" value="1"/>
</dbReference>
<evidence type="ECO:0000256" key="8">
    <source>
        <dbReference type="SAM" id="SignalP"/>
    </source>
</evidence>
<organism evidence="10">
    <name type="scientific">Cladocopium goreaui</name>
    <dbReference type="NCBI Taxonomy" id="2562237"/>
    <lineage>
        <taxon>Eukaryota</taxon>
        <taxon>Sar</taxon>
        <taxon>Alveolata</taxon>
        <taxon>Dinophyceae</taxon>
        <taxon>Suessiales</taxon>
        <taxon>Symbiodiniaceae</taxon>
        <taxon>Cladocopium</taxon>
    </lineage>
</organism>
<evidence type="ECO:0000256" key="2">
    <source>
        <dbReference type="ARBA" id="ARBA00012133"/>
    </source>
</evidence>
<sequence>MWRLVLVSLLRSSSCAFLGQSARSYVDALFYSSPADLLLDDEAAMPPQIDLNDSEGSESITGQECYHDSHCPLKRPLCDRGRYKCKDIWNFNASKGNCRCDGCNKEELQVIEIDLDERNNASECTYQCKHRPECKGFEGYYEHDNFRCQLFRIVRDEDFPELFLTGDGQGDGYCFHRVEALFKCKNHLACRAMEGGKDLCCPNRDGASLHCCSYKQKIQVGGYAIVGLVLLLAISMFCNCRTCGKSDLATSASDMPGSQDVRFPSVGGASVTFGTIGPSNRYIIAFVNSGSGDQSGESFQEIFRSHLGNDGFVCKLPSQLDEGFEKAAAMMKSQEVAILACGGDGTVTWILSELNGRKEMFEGSPLPSVGIIPLGTGNDLARSLGWGPALTDTDQLKDYIQRARYAGKVDLDQWKLILRPTHLLPSSLQQVGQVEFTGYFTNYFSVGMDAATAFEVAKVRSSRFGRCCFRLRCYPPCSFIHGGLLCYGLNGPNCLRCLCCRTRPLNSGDDLTVKLDGQDHSFSGQIRQFTLTNLNSYGAGMLLYGAEDKVRPNDGKLEVFTREGPFGVVTMTLNKKLLQTSWSCGDIPILCQPKKVEMQLKRGQYFQMDGEPWVLNAPCTATIEKHTKVRMLCPLTDGEGAGEWSGRQKRSFWEKRSEGSHGEQEMSGPPHAAGHCLGISTAAICTSGVNLSTRSLGR</sequence>